<evidence type="ECO:0000256" key="1">
    <source>
        <dbReference type="ARBA" id="ARBA00005953"/>
    </source>
</evidence>
<evidence type="ECO:0008006" key="5">
    <source>
        <dbReference type="Google" id="ProtNLM"/>
    </source>
</evidence>
<evidence type="ECO:0000256" key="2">
    <source>
        <dbReference type="ARBA" id="ARBA00022801"/>
    </source>
</evidence>
<dbReference type="InterPro" id="IPR029069">
    <property type="entry name" value="HotDog_dom_sf"/>
</dbReference>
<dbReference type="Pfam" id="PF13279">
    <property type="entry name" value="4HBT_2"/>
    <property type="match status" value="1"/>
</dbReference>
<dbReference type="InterPro" id="IPR050563">
    <property type="entry name" value="4-hydroxybenzoyl-CoA_TE"/>
</dbReference>
<sequence>MAGLQLSLQEPVFTTTYRVIYGDTDAGGVMYNANYLRLFEIGRTEMMRAWAMPYSEIEQAGFILPVTESYLRYKAPARYDDLLIIATSLVELKKVSCRFTYRVSCRRDDREILLVKGFTNHACITRQGKLTPFPPEIRDKIEGIGKKACP</sequence>
<name>A0A915U8B8_9BACT</name>
<proteinExistence type="inferred from homology"/>
<dbReference type="GO" id="GO:0047617">
    <property type="term" value="F:fatty acyl-CoA hydrolase activity"/>
    <property type="evidence" value="ECO:0007669"/>
    <property type="project" value="TreeGrafter"/>
</dbReference>
<protein>
    <recommendedName>
        <fullName evidence="5">Thioesterase</fullName>
    </recommendedName>
</protein>
<dbReference type="CDD" id="cd00586">
    <property type="entry name" value="4HBT"/>
    <property type="match status" value="1"/>
</dbReference>
<gene>
    <name evidence="3" type="ORF">GF1_02120</name>
</gene>
<reference evidence="3" key="1">
    <citation type="submission" date="2020-12" db="EMBL/GenBank/DDBJ databases">
        <title>Desulfobium dissulfuricans gen. nov., sp. nov., a novel mesophilic, sulfate-reducing bacterium isolated from a deep-sea hydrothermal vent.</title>
        <authorList>
            <person name="Hashimoto Y."/>
            <person name="Tame A."/>
            <person name="Sawayama S."/>
            <person name="Miyazaki J."/>
            <person name="Takai K."/>
            <person name="Nakagawa S."/>
        </authorList>
    </citation>
    <scope>NUCLEOTIDE SEQUENCE</scope>
    <source>
        <strain evidence="3">GF1</strain>
    </source>
</reference>
<evidence type="ECO:0000313" key="4">
    <source>
        <dbReference type="Proteomes" id="UP001063350"/>
    </source>
</evidence>
<keyword evidence="4" id="KW-1185">Reference proteome</keyword>
<dbReference type="PANTHER" id="PTHR31793:SF27">
    <property type="entry name" value="NOVEL THIOESTERASE SUPERFAMILY DOMAIN AND SAPOSIN A-TYPE DOMAIN CONTAINING PROTEIN (0610012H03RIK)"/>
    <property type="match status" value="1"/>
</dbReference>
<comment type="similarity">
    <text evidence="1">Belongs to the 4-hydroxybenzoyl-CoA thioesterase family.</text>
</comment>
<evidence type="ECO:0000313" key="3">
    <source>
        <dbReference type="EMBL" id="BCO07836.1"/>
    </source>
</evidence>
<dbReference type="AlphaFoldDB" id="A0A915U8B8"/>
<dbReference type="RefSeq" id="WP_267927778.1">
    <property type="nucleotide sequence ID" value="NZ_AP024233.1"/>
</dbReference>
<accession>A0A915U8B8</accession>
<organism evidence="3 4">
    <name type="scientific">Desulfolithobacter dissulfuricans</name>
    <dbReference type="NCBI Taxonomy" id="2795293"/>
    <lineage>
        <taxon>Bacteria</taxon>
        <taxon>Pseudomonadati</taxon>
        <taxon>Thermodesulfobacteriota</taxon>
        <taxon>Desulfobulbia</taxon>
        <taxon>Desulfobulbales</taxon>
        <taxon>Desulfobulbaceae</taxon>
        <taxon>Desulfolithobacter</taxon>
    </lineage>
</organism>
<dbReference type="NCBIfam" id="TIGR00051">
    <property type="entry name" value="YbgC/FadM family acyl-CoA thioesterase"/>
    <property type="match status" value="1"/>
</dbReference>
<dbReference type="PANTHER" id="PTHR31793">
    <property type="entry name" value="4-HYDROXYBENZOYL-COA THIOESTERASE FAMILY MEMBER"/>
    <property type="match status" value="1"/>
</dbReference>
<keyword evidence="2" id="KW-0378">Hydrolase</keyword>
<dbReference type="KEGG" id="ddu:GF1_02120"/>
<dbReference type="Proteomes" id="UP001063350">
    <property type="component" value="Chromosome"/>
</dbReference>
<dbReference type="EMBL" id="AP024233">
    <property type="protein sequence ID" value="BCO07836.1"/>
    <property type="molecule type" value="Genomic_DNA"/>
</dbReference>
<dbReference type="PIRSF" id="PIRSF003230">
    <property type="entry name" value="YbgC"/>
    <property type="match status" value="1"/>
</dbReference>
<dbReference type="SUPFAM" id="SSF54637">
    <property type="entry name" value="Thioesterase/thiol ester dehydrase-isomerase"/>
    <property type="match status" value="1"/>
</dbReference>
<dbReference type="Gene3D" id="3.10.129.10">
    <property type="entry name" value="Hotdog Thioesterase"/>
    <property type="match status" value="1"/>
</dbReference>
<dbReference type="InterPro" id="IPR006684">
    <property type="entry name" value="YbgC/YbaW"/>
</dbReference>